<dbReference type="EMBL" id="JAWWNJ010000054">
    <property type="protein sequence ID" value="KAK7015253.1"/>
    <property type="molecule type" value="Genomic_DNA"/>
</dbReference>
<proteinExistence type="predicted"/>
<comment type="caution">
    <text evidence="2">The sequence shown here is derived from an EMBL/GenBank/DDBJ whole genome shotgun (WGS) entry which is preliminary data.</text>
</comment>
<feature type="compositionally biased region" description="Basic residues" evidence="1">
    <location>
        <begin position="7"/>
        <end position="30"/>
    </location>
</feature>
<sequence>MASGPRRSPRKHTQPKKASKKAPTKKTRSKKQAEPPLPPIDWVADEYALVWALVGRMEVKENRLVLFGKDSTDENTVGDSKVVCYKRMGADIMPEYFATSPNTVGRRVKLKTEWYADPTVNPSKMDVASFSYYMPTIPKIAGVSNRMKGLDIE</sequence>
<evidence type="ECO:0000256" key="1">
    <source>
        <dbReference type="SAM" id="MobiDB-lite"/>
    </source>
</evidence>
<organism evidence="2 3">
    <name type="scientific">Favolaschia claudopus</name>
    <dbReference type="NCBI Taxonomy" id="2862362"/>
    <lineage>
        <taxon>Eukaryota</taxon>
        <taxon>Fungi</taxon>
        <taxon>Dikarya</taxon>
        <taxon>Basidiomycota</taxon>
        <taxon>Agaricomycotina</taxon>
        <taxon>Agaricomycetes</taxon>
        <taxon>Agaricomycetidae</taxon>
        <taxon>Agaricales</taxon>
        <taxon>Marasmiineae</taxon>
        <taxon>Mycenaceae</taxon>
        <taxon>Favolaschia</taxon>
    </lineage>
</organism>
<dbReference type="Proteomes" id="UP001362999">
    <property type="component" value="Unassembled WGS sequence"/>
</dbReference>
<dbReference type="AlphaFoldDB" id="A0AAW0AQL3"/>
<feature type="region of interest" description="Disordered" evidence="1">
    <location>
        <begin position="1"/>
        <end position="37"/>
    </location>
</feature>
<keyword evidence="3" id="KW-1185">Reference proteome</keyword>
<gene>
    <name evidence="2" type="ORF">R3P38DRAFT_2786776</name>
</gene>
<evidence type="ECO:0000313" key="2">
    <source>
        <dbReference type="EMBL" id="KAK7015253.1"/>
    </source>
</evidence>
<reference evidence="2 3" key="1">
    <citation type="journal article" date="2024" name="J Genomics">
        <title>Draft genome sequencing and assembly of Favolaschia claudopus CIRM-BRFM 2984 isolated from oak limbs.</title>
        <authorList>
            <person name="Navarro D."/>
            <person name="Drula E."/>
            <person name="Chaduli D."/>
            <person name="Cazenave R."/>
            <person name="Ahrendt S."/>
            <person name="Wang J."/>
            <person name="Lipzen A."/>
            <person name="Daum C."/>
            <person name="Barry K."/>
            <person name="Grigoriev I.V."/>
            <person name="Favel A."/>
            <person name="Rosso M.N."/>
            <person name="Martin F."/>
        </authorList>
    </citation>
    <scope>NUCLEOTIDE SEQUENCE [LARGE SCALE GENOMIC DNA]</scope>
    <source>
        <strain evidence="2 3">CIRM-BRFM 2984</strain>
    </source>
</reference>
<evidence type="ECO:0000313" key="3">
    <source>
        <dbReference type="Proteomes" id="UP001362999"/>
    </source>
</evidence>
<protein>
    <submittedName>
        <fullName evidence="2">Uncharacterized protein</fullName>
    </submittedName>
</protein>
<accession>A0AAW0AQL3</accession>
<name>A0AAW0AQL3_9AGAR</name>